<comment type="caution">
    <text evidence="2">The sequence shown here is derived from an EMBL/GenBank/DDBJ whole genome shotgun (WGS) entry which is preliminary data.</text>
</comment>
<accession>A0A2G3DZ32</accession>
<reference evidence="2 3" key="1">
    <citation type="submission" date="2017-10" db="EMBL/GenBank/DDBJ databases">
        <title>Resolving the taxonomy of Roseburia spp., Eubacterium rectale and Agathobacter spp. through phylogenomic analysis.</title>
        <authorList>
            <person name="Sheridan P.O."/>
            <person name="Walker A.W."/>
            <person name="Duncan S.H."/>
            <person name="Scott K.P."/>
            <person name="Toole P.W.O."/>
            <person name="Luis P."/>
            <person name="Flint H.J."/>
        </authorList>
    </citation>
    <scope>NUCLEOTIDE SEQUENCE [LARGE SCALE GENOMIC DNA]</scope>
    <source>
        <strain evidence="2 3">JK626</strain>
    </source>
</reference>
<gene>
    <name evidence="2" type="ORF">CSX01_00910</name>
</gene>
<dbReference type="Proteomes" id="UP000225889">
    <property type="component" value="Unassembled WGS sequence"/>
</dbReference>
<evidence type="ECO:0000313" key="2">
    <source>
        <dbReference type="EMBL" id="PHU36298.1"/>
    </source>
</evidence>
<keyword evidence="1" id="KW-0472">Membrane</keyword>
<keyword evidence="1" id="KW-0812">Transmembrane</keyword>
<proteinExistence type="predicted"/>
<protein>
    <recommendedName>
        <fullName evidence="4">AAA domain-containing protein</fullName>
    </recommendedName>
</protein>
<keyword evidence="1" id="KW-1133">Transmembrane helix</keyword>
<evidence type="ECO:0000313" key="3">
    <source>
        <dbReference type="Proteomes" id="UP000225889"/>
    </source>
</evidence>
<dbReference type="EMBL" id="PDYF01000004">
    <property type="protein sequence ID" value="PHU36298.1"/>
    <property type="molecule type" value="Genomic_DNA"/>
</dbReference>
<name>A0A2G3DZ32_9FIRM</name>
<evidence type="ECO:0008006" key="4">
    <source>
        <dbReference type="Google" id="ProtNLM"/>
    </source>
</evidence>
<organism evidence="2 3">
    <name type="scientific">Pseudobutyrivibrio ruminis</name>
    <dbReference type="NCBI Taxonomy" id="46206"/>
    <lineage>
        <taxon>Bacteria</taxon>
        <taxon>Bacillati</taxon>
        <taxon>Bacillota</taxon>
        <taxon>Clostridia</taxon>
        <taxon>Lachnospirales</taxon>
        <taxon>Lachnospiraceae</taxon>
        <taxon>Pseudobutyrivibrio</taxon>
    </lineage>
</organism>
<sequence length="206" mass="23706">MKRIIFNKIKNKKDNNNKGKTICVSAIAPKLGCTFISLAIANFIGSCLRENVIFIELKEESSLLGMVGENQISIGRSIGYKYKGVKYILTNSVEEAIELLASERGYVIVDLGVLGNKTAAVFNICENKIIIGSFMPWQRRDFHEFIRKNIFKRFDMENIKFCQLGRDKEAQQLFYESYRCRLNNLPKIDNPFSLKEENFEDIINLL</sequence>
<evidence type="ECO:0000256" key="1">
    <source>
        <dbReference type="SAM" id="Phobius"/>
    </source>
</evidence>
<dbReference type="RefSeq" id="WP_099391095.1">
    <property type="nucleotide sequence ID" value="NZ_PDYF01000004.1"/>
</dbReference>
<feature type="transmembrane region" description="Helical" evidence="1">
    <location>
        <begin position="21"/>
        <end position="44"/>
    </location>
</feature>
<reference evidence="2 3" key="2">
    <citation type="submission" date="2017-10" db="EMBL/GenBank/DDBJ databases">
        <authorList>
            <person name="Banno H."/>
            <person name="Chua N.-H."/>
        </authorList>
    </citation>
    <scope>NUCLEOTIDE SEQUENCE [LARGE SCALE GENOMIC DNA]</scope>
    <source>
        <strain evidence="2 3">JK626</strain>
    </source>
</reference>
<dbReference type="AlphaFoldDB" id="A0A2G3DZ32"/>